<organism evidence="2 3">
    <name type="scientific">Alkalicoccobacillus gibsonii</name>
    <dbReference type="NCBI Taxonomy" id="79881"/>
    <lineage>
        <taxon>Bacteria</taxon>
        <taxon>Bacillati</taxon>
        <taxon>Bacillota</taxon>
        <taxon>Bacilli</taxon>
        <taxon>Bacillales</taxon>
        <taxon>Bacillaceae</taxon>
        <taxon>Alkalicoccobacillus</taxon>
    </lineage>
</organism>
<reference evidence="2 3" key="1">
    <citation type="submission" date="2024-03" db="EMBL/GenBank/DDBJ databases">
        <title>Bacilli Hybrid Assemblies.</title>
        <authorList>
            <person name="Kovac J."/>
        </authorList>
    </citation>
    <scope>NUCLEOTIDE SEQUENCE [LARGE SCALE GENOMIC DNA]</scope>
    <source>
        <strain evidence="2 3">FSL R7-0666</strain>
    </source>
</reference>
<name>A0ABU9VIE7_9BACI</name>
<evidence type="ECO:0000256" key="1">
    <source>
        <dbReference type="SAM" id="MobiDB-lite"/>
    </source>
</evidence>
<protein>
    <submittedName>
        <fullName evidence="2">Uncharacterized protein</fullName>
    </submittedName>
</protein>
<comment type="caution">
    <text evidence="2">The sequence shown here is derived from an EMBL/GenBank/DDBJ whole genome shotgun (WGS) entry which is preliminary data.</text>
</comment>
<sequence>MSDKEKNENKSGEEETKDLFDKSLEDGTVDRKKEKENEEKEDK</sequence>
<accession>A0ABU9VIE7</accession>
<dbReference type="EMBL" id="JBCITK010000001">
    <property type="protein sequence ID" value="MEN0643655.1"/>
    <property type="molecule type" value="Genomic_DNA"/>
</dbReference>
<proteinExistence type="predicted"/>
<keyword evidence="3" id="KW-1185">Reference proteome</keyword>
<feature type="region of interest" description="Disordered" evidence="1">
    <location>
        <begin position="1"/>
        <end position="43"/>
    </location>
</feature>
<evidence type="ECO:0000313" key="2">
    <source>
        <dbReference type="EMBL" id="MEN0643655.1"/>
    </source>
</evidence>
<dbReference type="Proteomes" id="UP001418796">
    <property type="component" value="Unassembled WGS sequence"/>
</dbReference>
<gene>
    <name evidence="2" type="ORF">MKY91_10905</name>
</gene>
<evidence type="ECO:0000313" key="3">
    <source>
        <dbReference type="Proteomes" id="UP001418796"/>
    </source>
</evidence>
<dbReference type="RefSeq" id="WP_343130548.1">
    <property type="nucleotide sequence ID" value="NZ_JBCITK010000001.1"/>
</dbReference>